<dbReference type="InterPro" id="IPR031321">
    <property type="entry name" value="UCP012641"/>
</dbReference>
<keyword evidence="2" id="KW-1185">Reference proteome</keyword>
<protein>
    <recommendedName>
        <fullName evidence="3">Zinc-ribbon domain-containing protein</fullName>
    </recommendedName>
</protein>
<evidence type="ECO:0000313" key="1">
    <source>
        <dbReference type="EMBL" id="SFH32495.1"/>
    </source>
</evidence>
<dbReference type="OrthoDB" id="256753at2"/>
<dbReference type="EMBL" id="FOPU01000007">
    <property type="protein sequence ID" value="SFH32495.1"/>
    <property type="molecule type" value="Genomic_DNA"/>
</dbReference>
<organism evidence="1 2">
    <name type="scientific">Paracoccus aminovorans</name>
    <dbReference type="NCBI Taxonomy" id="34004"/>
    <lineage>
        <taxon>Bacteria</taxon>
        <taxon>Pseudomonadati</taxon>
        <taxon>Pseudomonadota</taxon>
        <taxon>Alphaproteobacteria</taxon>
        <taxon>Rhodobacterales</taxon>
        <taxon>Paracoccaceae</taxon>
        <taxon>Paracoccus</taxon>
    </lineage>
</organism>
<evidence type="ECO:0008006" key="3">
    <source>
        <dbReference type="Google" id="ProtNLM"/>
    </source>
</evidence>
<accession>A0A1I2Z4J0</accession>
<dbReference type="STRING" id="34004.SAMN04488021_10720"/>
<dbReference type="Proteomes" id="UP000183635">
    <property type="component" value="Unassembled WGS sequence"/>
</dbReference>
<gene>
    <name evidence="1" type="ORF">SAMN04488021_10720</name>
</gene>
<proteinExistence type="predicted"/>
<dbReference type="Pfam" id="PF15887">
    <property type="entry name" value="Peptidase_Mx"/>
    <property type="match status" value="1"/>
</dbReference>
<reference evidence="1 2" key="1">
    <citation type="submission" date="2016-10" db="EMBL/GenBank/DDBJ databases">
        <authorList>
            <person name="de Groot N.N."/>
        </authorList>
    </citation>
    <scope>NUCLEOTIDE SEQUENCE [LARGE SCALE GENOMIC DNA]</scope>
    <source>
        <strain evidence="1 2">DSM 8537</strain>
    </source>
</reference>
<dbReference type="RefSeq" id="WP_074966635.1">
    <property type="nucleotide sequence ID" value="NZ_CBCRYP010000043.1"/>
</dbReference>
<evidence type="ECO:0000313" key="2">
    <source>
        <dbReference type="Proteomes" id="UP000183635"/>
    </source>
</evidence>
<dbReference type="AlphaFoldDB" id="A0A1I2Z4J0"/>
<dbReference type="Gene3D" id="3.40.390.70">
    <property type="match status" value="1"/>
</dbReference>
<sequence>MQRLTCPRCGRRVYFQNNACACGTPLRFDPEAGRFRDGAPPCRQLQLIGCNWAAEQPGGPCRACAMIAVVPDLSVPGNVPLLARSAAALRWVLANLARWRWFADADPGPRPVFHMLSERLGEQRVPVSMGHADGVITINVVEADPALRIARQQELGELYRTMIGHMRHEIAHFLFQRLAVLPGFVPPFRALFGDERSDYTAALRRHYADPQPPGERHLTGYATMHPHEDWAETAAHVLHLVDMTDSLMATGLTGDQIPAPGYDAYADPDSGHLLQVAAAVALAVNEINRALDNPDVYPFVLTETTRRKLTFARDWLARGAVETGAGPGLSARAAG</sequence>
<name>A0A1I2Z4J0_9RHOB</name>